<keyword evidence="1" id="KW-0812">Transmembrane</keyword>
<evidence type="ECO:0008006" key="5">
    <source>
        <dbReference type="Google" id="ProtNLM"/>
    </source>
</evidence>
<gene>
    <name evidence="3" type="ORF">DQQ10_00470</name>
</gene>
<reference evidence="3 4" key="1">
    <citation type="submission" date="2018-06" db="EMBL/GenBank/DDBJ databases">
        <title>Chryseolinea flavus sp. nov., a member of the phylum Bacteroidetes isolated from soil.</title>
        <authorList>
            <person name="Li Y."/>
            <person name="Wang J."/>
        </authorList>
    </citation>
    <scope>NUCLEOTIDE SEQUENCE [LARGE SCALE GENOMIC DNA]</scope>
    <source>
        <strain evidence="3 4">SDU1-6</strain>
    </source>
</reference>
<dbReference type="Proteomes" id="UP000251889">
    <property type="component" value="Unassembled WGS sequence"/>
</dbReference>
<feature type="transmembrane region" description="Helical" evidence="1">
    <location>
        <begin position="130"/>
        <end position="149"/>
    </location>
</feature>
<accession>A0A364Y6R0</accession>
<evidence type="ECO:0000256" key="1">
    <source>
        <dbReference type="SAM" id="Phobius"/>
    </source>
</evidence>
<dbReference type="SUPFAM" id="SSF48452">
    <property type="entry name" value="TPR-like"/>
    <property type="match status" value="1"/>
</dbReference>
<dbReference type="AlphaFoldDB" id="A0A364Y6R0"/>
<feature type="chain" id="PRO_5016834307" description="SH3b domain-containing protein" evidence="2">
    <location>
        <begin position="26"/>
        <end position="243"/>
    </location>
</feature>
<organism evidence="3 4">
    <name type="scientific">Pseudochryseolinea flava</name>
    <dbReference type="NCBI Taxonomy" id="2059302"/>
    <lineage>
        <taxon>Bacteria</taxon>
        <taxon>Pseudomonadati</taxon>
        <taxon>Bacteroidota</taxon>
        <taxon>Cytophagia</taxon>
        <taxon>Cytophagales</taxon>
        <taxon>Fulvivirgaceae</taxon>
        <taxon>Pseudochryseolinea</taxon>
    </lineage>
</organism>
<feature type="signal peptide" evidence="2">
    <location>
        <begin position="1"/>
        <end position="25"/>
    </location>
</feature>
<dbReference type="EMBL" id="QMFY01000001">
    <property type="protein sequence ID" value="RAW02620.1"/>
    <property type="molecule type" value="Genomic_DNA"/>
</dbReference>
<evidence type="ECO:0000313" key="4">
    <source>
        <dbReference type="Proteomes" id="UP000251889"/>
    </source>
</evidence>
<dbReference type="InterPro" id="IPR011990">
    <property type="entry name" value="TPR-like_helical_dom_sf"/>
</dbReference>
<sequence length="243" mass="27407">MQRVILKILYTFFFSAIIFSSALNAQDSSFRLQQADSLFKTKQYTQALDLYKTMFEQNKYTPAMLLKMAYIEEGLAETGQALYHLNLYYNVSHDPSALDKMQELASKYGLQGYDVEQSILLSYFHEYHRYVSLALAALVFLLFAIAVFLKIRKSNPIGPVIAAIIFMIPLALNVNVSEQISTGIITESKTYLMEGPSAGAPVAGIIGGGHRVIIVKQTDVWLQVYLNQKYYYIKQGSILPITI</sequence>
<proteinExistence type="predicted"/>
<keyword evidence="4" id="KW-1185">Reference proteome</keyword>
<dbReference type="OrthoDB" id="977366at2"/>
<protein>
    <recommendedName>
        <fullName evidence="5">SH3b domain-containing protein</fullName>
    </recommendedName>
</protein>
<name>A0A364Y6R0_9BACT</name>
<dbReference type="RefSeq" id="WP_112744837.1">
    <property type="nucleotide sequence ID" value="NZ_QMFY01000001.1"/>
</dbReference>
<keyword evidence="1" id="KW-0472">Membrane</keyword>
<feature type="transmembrane region" description="Helical" evidence="1">
    <location>
        <begin position="156"/>
        <end position="176"/>
    </location>
</feature>
<evidence type="ECO:0000256" key="2">
    <source>
        <dbReference type="SAM" id="SignalP"/>
    </source>
</evidence>
<evidence type="ECO:0000313" key="3">
    <source>
        <dbReference type="EMBL" id="RAW02620.1"/>
    </source>
</evidence>
<comment type="caution">
    <text evidence="3">The sequence shown here is derived from an EMBL/GenBank/DDBJ whole genome shotgun (WGS) entry which is preliminary data.</text>
</comment>
<keyword evidence="1" id="KW-1133">Transmembrane helix</keyword>
<keyword evidence="2" id="KW-0732">Signal</keyword>